<organism evidence="3 4">
    <name type="scientific">Smittium culicis</name>
    <dbReference type="NCBI Taxonomy" id="133412"/>
    <lineage>
        <taxon>Eukaryota</taxon>
        <taxon>Fungi</taxon>
        <taxon>Fungi incertae sedis</taxon>
        <taxon>Zoopagomycota</taxon>
        <taxon>Kickxellomycotina</taxon>
        <taxon>Harpellomycetes</taxon>
        <taxon>Harpellales</taxon>
        <taxon>Legeriomycetaceae</taxon>
        <taxon>Smittium</taxon>
    </lineage>
</organism>
<evidence type="ECO:0000313" key="4">
    <source>
        <dbReference type="Proteomes" id="UP000187283"/>
    </source>
</evidence>
<sequence length="319" mass="35828">MSLKNNKISNIRNVKLFDSYIKKNQIIKSDKKNNLLATKTTITPFASDKIPLKYLSHSAEPTITKPSTSDTETPKSNLPSQASALDKKAKRKISHSAIEKRRREKTNSVLKELQVLVPWLNNDSKFQKLEILENATMYIKQLIATKPPLHSTHDNTIVNVLNTPRPAKRKRVSQTSDSDLYSDCSGFDTALDTTPATNPISSYKKSIPNSAYPLKDSQLPQNQPAFGFPQNHIEYDLPQSYKLNSPLISPSISTFSSRSSTIDNSLSPPPLSPDLTSNNYYPNKSSHLNHQLTNKSFHTTPHPQNIQRNSQMNVNFLLS</sequence>
<dbReference type="InterPro" id="IPR036638">
    <property type="entry name" value="HLH_DNA-bd_sf"/>
</dbReference>
<name>A0A1R1Y800_9FUNG</name>
<accession>A0A1R1Y800</accession>
<feature type="compositionally biased region" description="Polar residues" evidence="1">
    <location>
        <begin position="61"/>
        <end position="83"/>
    </location>
</feature>
<protein>
    <recommendedName>
        <fullName evidence="2">BHLH domain-containing protein</fullName>
    </recommendedName>
</protein>
<feature type="region of interest" description="Disordered" evidence="1">
    <location>
        <begin position="209"/>
        <end position="231"/>
    </location>
</feature>
<dbReference type="STRING" id="133412.A0A1R1Y800"/>
<dbReference type="EMBL" id="LSSN01000640">
    <property type="protein sequence ID" value="OMJ22945.1"/>
    <property type="molecule type" value="Genomic_DNA"/>
</dbReference>
<dbReference type="PROSITE" id="PS50888">
    <property type="entry name" value="BHLH"/>
    <property type="match status" value="1"/>
</dbReference>
<dbReference type="Gene3D" id="4.10.280.10">
    <property type="entry name" value="Helix-loop-helix DNA-binding domain"/>
    <property type="match status" value="1"/>
</dbReference>
<reference evidence="3 4" key="1">
    <citation type="submission" date="2017-01" db="EMBL/GenBank/DDBJ databases">
        <authorList>
            <person name="Mah S.A."/>
            <person name="Swanson W.J."/>
            <person name="Moy G.W."/>
            <person name="Vacquier V.D."/>
        </authorList>
    </citation>
    <scope>NUCLEOTIDE SEQUENCE [LARGE SCALE GENOMIC DNA]</scope>
    <source>
        <strain evidence="3 4">GSMNP</strain>
    </source>
</reference>
<dbReference type="Pfam" id="PF00010">
    <property type="entry name" value="HLH"/>
    <property type="match status" value="1"/>
</dbReference>
<evidence type="ECO:0000256" key="1">
    <source>
        <dbReference type="SAM" id="MobiDB-lite"/>
    </source>
</evidence>
<comment type="caution">
    <text evidence="3">The sequence shown here is derived from an EMBL/GenBank/DDBJ whole genome shotgun (WGS) entry which is preliminary data.</text>
</comment>
<dbReference type="SUPFAM" id="SSF47459">
    <property type="entry name" value="HLH, helix-loop-helix DNA-binding domain"/>
    <property type="match status" value="1"/>
</dbReference>
<gene>
    <name evidence="3" type="ORF">AYI70_g2564</name>
</gene>
<dbReference type="InterPro" id="IPR011598">
    <property type="entry name" value="bHLH_dom"/>
</dbReference>
<evidence type="ECO:0000259" key="2">
    <source>
        <dbReference type="PROSITE" id="PS50888"/>
    </source>
</evidence>
<dbReference type="AlphaFoldDB" id="A0A1R1Y800"/>
<dbReference type="OrthoDB" id="690068at2759"/>
<evidence type="ECO:0000313" key="3">
    <source>
        <dbReference type="EMBL" id="OMJ22945.1"/>
    </source>
</evidence>
<keyword evidence="4" id="KW-1185">Reference proteome</keyword>
<feature type="region of interest" description="Disordered" evidence="1">
    <location>
        <begin position="258"/>
        <end position="288"/>
    </location>
</feature>
<feature type="region of interest" description="Disordered" evidence="1">
    <location>
        <begin position="61"/>
        <end position="105"/>
    </location>
</feature>
<dbReference type="GO" id="GO:0046983">
    <property type="term" value="F:protein dimerization activity"/>
    <property type="evidence" value="ECO:0007669"/>
    <property type="project" value="InterPro"/>
</dbReference>
<feature type="domain" description="BHLH" evidence="2">
    <location>
        <begin position="90"/>
        <end position="142"/>
    </location>
</feature>
<feature type="compositionally biased region" description="Basic residues" evidence="1">
    <location>
        <begin position="88"/>
        <end position="104"/>
    </location>
</feature>
<dbReference type="Proteomes" id="UP000187283">
    <property type="component" value="Unassembled WGS sequence"/>
</dbReference>
<proteinExistence type="predicted"/>
<dbReference type="SMART" id="SM00353">
    <property type="entry name" value="HLH"/>
    <property type="match status" value="1"/>
</dbReference>